<evidence type="ECO:0000256" key="3">
    <source>
        <dbReference type="SAM" id="Phobius"/>
    </source>
</evidence>
<sequence>MSQAAEQQNPPLPDQPRPTGPALPVKGNALAVTALIIAIISLLLCLIPIVNNAVFFLGLISLVLGVVGVALSRGGRRRGKGMSIVAIVLSVLALAGVLGSQAFYGKALDDVGKAIDPDTTTSKVEPGGAASGSAPDQSAGPKTYQVGDTAEVQQNEEPAARITVSKATSSSKGFDSYADKPQNGRYKHVTIAIKNVGSEGFDYNPFDWYVRDADGSKYQYADGNYSGWKGKDLSSGTLAAGEKVQGTVEFDAPSAAKQLVYAPGGGGDIAAIWTIS</sequence>
<dbReference type="InterPro" id="IPR029050">
    <property type="entry name" value="Immunoprotect_excell_Ig-like"/>
</dbReference>
<keyword evidence="3" id="KW-0812">Transmembrane</keyword>
<dbReference type="EMBL" id="FOFA01000020">
    <property type="protein sequence ID" value="SER38720.1"/>
    <property type="molecule type" value="Genomic_DNA"/>
</dbReference>
<dbReference type="Proteomes" id="UP000198504">
    <property type="component" value="Unassembled WGS sequence"/>
</dbReference>
<evidence type="ECO:0000313" key="5">
    <source>
        <dbReference type="EMBL" id="SER38720.1"/>
    </source>
</evidence>
<keyword evidence="1" id="KW-0732">Signal</keyword>
<feature type="domain" description="DUF4352" evidence="4">
    <location>
        <begin position="145"/>
        <end position="262"/>
    </location>
</feature>
<keyword evidence="3" id="KW-0472">Membrane</keyword>
<feature type="transmembrane region" description="Helical" evidence="3">
    <location>
        <begin position="84"/>
        <end position="104"/>
    </location>
</feature>
<feature type="compositionally biased region" description="Pro residues" evidence="2">
    <location>
        <begin position="10"/>
        <end position="20"/>
    </location>
</feature>
<name>A0A1H9NRX4_9ACTN</name>
<gene>
    <name evidence="5" type="ORF">SAMN05421756_1205</name>
</gene>
<accession>A0A1H9NRX4</accession>
<dbReference type="InterPro" id="IPR029051">
    <property type="entry name" value="DUF4352"/>
</dbReference>
<dbReference type="OrthoDB" id="4424606at2"/>
<dbReference type="STRING" id="1036181.SAMN05421756_1205"/>
<dbReference type="AlphaFoldDB" id="A0A1H9NRX4"/>
<keyword evidence="6" id="KW-1185">Reference proteome</keyword>
<evidence type="ECO:0000256" key="1">
    <source>
        <dbReference type="ARBA" id="ARBA00022729"/>
    </source>
</evidence>
<evidence type="ECO:0000313" key="6">
    <source>
        <dbReference type="Proteomes" id="UP000198504"/>
    </source>
</evidence>
<keyword evidence="3" id="KW-1133">Transmembrane helix</keyword>
<evidence type="ECO:0000259" key="4">
    <source>
        <dbReference type="Pfam" id="PF11611"/>
    </source>
</evidence>
<feature type="transmembrane region" description="Helical" evidence="3">
    <location>
        <begin position="29"/>
        <end position="49"/>
    </location>
</feature>
<evidence type="ECO:0000256" key="2">
    <source>
        <dbReference type="SAM" id="MobiDB-lite"/>
    </source>
</evidence>
<organism evidence="5 6">
    <name type="scientific">Microlunatus flavus</name>
    <dbReference type="NCBI Taxonomy" id="1036181"/>
    <lineage>
        <taxon>Bacteria</taxon>
        <taxon>Bacillati</taxon>
        <taxon>Actinomycetota</taxon>
        <taxon>Actinomycetes</taxon>
        <taxon>Propionibacteriales</taxon>
        <taxon>Propionibacteriaceae</taxon>
        <taxon>Microlunatus</taxon>
    </lineage>
</organism>
<feature type="region of interest" description="Disordered" evidence="2">
    <location>
        <begin position="118"/>
        <end position="179"/>
    </location>
</feature>
<dbReference type="Pfam" id="PF11611">
    <property type="entry name" value="DUF4352"/>
    <property type="match status" value="1"/>
</dbReference>
<reference evidence="6" key="1">
    <citation type="submission" date="2016-10" db="EMBL/GenBank/DDBJ databases">
        <authorList>
            <person name="Varghese N."/>
            <person name="Submissions S."/>
        </authorList>
    </citation>
    <scope>NUCLEOTIDE SEQUENCE [LARGE SCALE GENOMIC DNA]</scope>
    <source>
        <strain evidence="6">CGMCC 4.6856</strain>
    </source>
</reference>
<feature type="transmembrane region" description="Helical" evidence="3">
    <location>
        <begin position="55"/>
        <end position="72"/>
    </location>
</feature>
<dbReference type="RefSeq" id="WP_091187202.1">
    <property type="nucleotide sequence ID" value="NZ_FOFA01000020.1"/>
</dbReference>
<dbReference type="Gene3D" id="2.60.40.1240">
    <property type="match status" value="1"/>
</dbReference>
<proteinExistence type="predicted"/>
<feature type="region of interest" description="Disordered" evidence="2">
    <location>
        <begin position="1"/>
        <end position="20"/>
    </location>
</feature>
<protein>
    <recommendedName>
        <fullName evidence="4">DUF4352 domain-containing protein</fullName>
    </recommendedName>
</protein>